<proteinExistence type="inferred from homology"/>
<comment type="similarity">
    <text evidence="4">Belongs to the transpeptidase family.</text>
</comment>
<feature type="domain" description="Penicillin-binding protein dimerisation" evidence="17">
    <location>
        <begin position="59"/>
        <end position="299"/>
    </location>
</feature>
<evidence type="ECO:0000256" key="4">
    <source>
        <dbReference type="ARBA" id="ARBA00007171"/>
    </source>
</evidence>
<keyword evidence="19" id="KW-1185">Reference proteome</keyword>
<reference evidence="18 19" key="1">
    <citation type="submission" date="2016-11" db="EMBL/GenBank/DDBJ databases">
        <authorList>
            <person name="Jaros S."/>
            <person name="Januszkiewicz K."/>
            <person name="Wedrychowicz H."/>
        </authorList>
    </citation>
    <scope>NUCLEOTIDE SEQUENCE [LARGE SCALE GENOMIC DNA]</scope>
    <source>
        <strain evidence="18 19">IBRC-M 10683</strain>
    </source>
</reference>
<dbReference type="GO" id="GO:0008658">
    <property type="term" value="F:penicillin binding"/>
    <property type="evidence" value="ECO:0007669"/>
    <property type="project" value="InterPro"/>
</dbReference>
<dbReference type="Pfam" id="PF00905">
    <property type="entry name" value="Transpeptidase"/>
    <property type="match status" value="1"/>
</dbReference>
<evidence type="ECO:0000256" key="15">
    <source>
        <dbReference type="SAM" id="Phobius"/>
    </source>
</evidence>
<evidence type="ECO:0000256" key="8">
    <source>
        <dbReference type="ARBA" id="ARBA00022960"/>
    </source>
</evidence>
<protein>
    <recommendedName>
        <fullName evidence="5">serine-type D-Ala-D-Ala carboxypeptidase</fullName>
        <ecNumber evidence="5">3.4.16.4</ecNumber>
    </recommendedName>
</protein>
<feature type="compositionally biased region" description="Acidic residues" evidence="14">
    <location>
        <begin position="693"/>
        <end position="710"/>
    </location>
</feature>
<evidence type="ECO:0000313" key="18">
    <source>
        <dbReference type="EMBL" id="SHF61236.1"/>
    </source>
</evidence>
<dbReference type="InterPro" id="IPR012338">
    <property type="entry name" value="Beta-lactam/transpept-like"/>
</dbReference>
<dbReference type="PANTHER" id="PTHR30627">
    <property type="entry name" value="PEPTIDOGLYCAN D,D-TRANSPEPTIDASE"/>
    <property type="match status" value="1"/>
</dbReference>
<comment type="catalytic activity">
    <reaction evidence="13">
        <text>Preferential cleavage: (Ac)2-L-Lys-D-Ala-|-D-Ala. Also transpeptidation of peptidyl-alanyl moieties that are N-acyl substituents of D-alanine.</text>
        <dbReference type="EC" id="3.4.16.4"/>
    </reaction>
</comment>
<evidence type="ECO:0000256" key="11">
    <source>
        <dbReference type="ARBA" id="ARBA00023136"/>
    </source>
</evidence>
<dbReference type="InterPro" id="IPR036138">
    <property type="entry name" value="PBP_dimer_sf"/>
</dbReference>
<keyword evidence="12" id="KW-0961">Cell wall biogenesis/degradation</keyword>
<evidence type="ECO:0000256" key="9">
    <source>
        <dbReference type="ARBA" id="ARBA00022984"/>
    </source>
</evidence>
<sequence length="710" mass="80445">MVEKKKKKKKAQLPFRLNILFFIVFLMFSVLIVQLGVVQILNGEDFQKEIDRTIKDTTKIPVPRGKMYDRNYNVIVDNAPLYAITYTPPKGVQAKDRLDVAVKLSEFISMKDEDGEFINRITDRDKKDYWYLLNEEEAKSRITVEEAAEMDSGEEYSTIMSRITDEEISNFTEEELEVIHIKKELDKAFSLTPQIVKNVNVTPEEYAKVAEHLDELPGINATTDWDRDFPYGDTLQNLIGKITDQSEGILADNEDYYLTRGYSRNDRVGRSGLELQYEELLRGRKEQIQYTTKKGKVIDSETVVEGKSGKDLVLTVDMELQKQVDEILREELKTAIEKHPQGNRYMDDALAVMMNPKTGEILAISGQRYDRKENDFKNVSFRTIYDAHQPGSVVKGATILAGYESGVIKPGSSFRDSPIRIGGDEPKGSWTTGLGVLNDYGALRRSSNVYMFYVALKMGGENRYPFPNGETARFNPDAFREMRNYFAQLGLGVKTGIDYPNEATGVKGTLLKAGLLMDYAIGQYDTFTTLQLAQYVSTIANDGYRVRPRLLKEVREPDSTGLGSIYQSVNAESLNRVDMDQSLVERVQEGFRQVFQTQGGTAYSYFKDKEYNPAGKTGTAEYEFTDEDGNMVYTLNLTLVGYAPFDDPEVAFAVVVPKTGRGVSQQHPINNVIGTRILDAYFELKEQRAGNNQDDETEETDEESDQNNDE</sequence>
<evidence type="ECO:0000256" key="1">
    <source>
        <dbReference type="ARBA" id="ARBA00004167"/>
    </source>
</evidence>
<organism evidence="18 19">
    <name type="scientific">Ornithinibacillus halophilus</name>
    <dbReference type="NCBI Taxonomy" id="930117"/>
    <lineage>
        <taxon>Bacteria</taxon>
        <taxon>Bacillati</taxon>
        <taxon>Bacillota</taxon>
        <taxon>Bacilli</taxon>
        <taxon>Bacillales</taxon>
        <taxon>Bacillaceae</taxon>
        <taxon>Ornithinibacillus</taxon>
    </lineage>
</organism>
<evidence type="ECO:0000256" key="12">
    <source>
        <dbReference type="ARBA" id="ARBA00023316"/>
    </source>
</evidence>
<dbReference type="InterPro" id="IPR001460">
    <property type="entry name" value="PCN-bd_Tpept"/>
</dbReference>
<dbReference type="SUPFAM" id="SSF56601">
    <property type="entry name" value="beta-lactamase/transpeptidase-like"/>
    <property type="match status" value="1"/>
</dbReference>
<dbReference type="SUPFAM" id="SSF56519">
    <property type="entry name" value="Penicillin binding protein dimerisation domain"/>
    <property type="match status" value="1"/>
</dbReference>
<evidence type="ECO:0000259" key="17">
    <source>
        <dbReference type="Pfam" id="PF03717"/>
    </source>
</evidence>
<dbReference type="PANTHER" id="PTHR30627:SF2">
    <property type="entry name" value="PEPTIDOGLYCAN D,D-TRANSPEPTIDASE MRDA"/>
    <property type="match status" value="1"/>
</dbReference>
<evidence type="ECO:0000256" key="14">
    <source>
        <dbReference type="SAM" id="MobiDB-lite"/>
    </source>
</evidence>
<dbReference type="OrthoDB" id="9770103at2"/>
<gene>
    <name evidence="18" type="ORF">SAMN05216225_1001496</name>
</gene>
<evidence type="ECO:0000256" key="3">
    <source>
        <dbReference type="ARBA" id="ARBA00004752"/>
    </source>
</evidence>
<dbReference type="Gene3D" id="3.90.1310.10">
    <property type="entry name" value="Penicillin-binding protein 2a (Domain 2)"/>
    <property type="match status" value="1"/>
</dbReference>
<dbReference type="GO" id="GO:0005886">
    <property type="term" value="C:plasma membrane"/>
    <property type="evidence" value="ECO:0007669"/>
    <property type="project" value="UniProtKB-SubCell"/>
</dbReference>
<dbReference type="GO" id="GO:0009002">
    <property type="term" value="F:serine-type D-Ala-D-Ala carboxypeptidase activity"/>
    <property type="evidence" value="ECO:0007669"/>
    <property type="project" value="UniProtKB-EC"/>
</dbReference>
<dbReference type="GO" id="GO:0009252">
    <property type="term" value="P:peptidoglycan biosynthetic process"/>
    <property type="evidence" value="ECO:0007669"/>
    <property type="project" value="UniProtKB-UniPathway"/>
</dbReference>
<name>A0A1M5D2P1_9BACI</name>
<dbReference type="EC" id="3.4.16.4" evidence="5"/>
<dbReference type="GO" id="GO:0071555">
    <property type="term" value="P:cell wall organization"/>
    <property type="evidence" value="ECO:0007669"/>
    <property type="project" value="UniProtKB-KW"/>
</dbReference>
<dbReference type="GO" id="GO:0008360">
    <property type="term" value="P:regulation of cell shape"/>
    <property type="evidence" value="ECO:0007669"/>
    <property type="project" value="UniProtKB-KW"/>
</dbReference>
<dbReference type="STRING" id="930117.SAMN05216225_1001496"/>
<evidence type="ECO:0000256" key="6">
    <source>
        <dbReference type="ARBA" id="ARBA00022475"/>
    </source>
</evidence>
<dbReference type="InterPro" id="IPR050515">
    <property type="entry name" value="Beta-lactam/transpept"/>
</dbReference>
<evidence type="ECO:0000256" key="7">
    <source>
        <dbReference type="ARBA" id="ARBA00022692"/>
    </source>
</evidence>
<evidence type="ECO:0000259" key="16">
    <source>
        <dbReference type="Pfam" id="PF00905"/>
    </source>
</evidence>
<evidence type="ECO:0000256" key="10">
    <source>
        <dbReference type="ARBA" id="ARBA00022989"/>
    </source>
</evidence>
<dbReference type="RefSeq" id="WP_072887639.1">
    <property type="nucleotide sequence ID" value="NZ_FQVW01000001.1"/>
</dbReference>
<feature type="region of interest" description="Disordered" evidence="14">
    <location>
        <begin position="686"/>
        <end position="710"/>
    </location>
</feature>
<dbReference type="Gene3D" id="3.40.710.10">
    <property type="entry name" value="DD-peptidase/beta-lactamase superfamily"/>
    <property type="match status" value="1"/>
</dbReference>
<evidence type="ECO:0000256" key="5">
    <source>
        <dbReference type="ARBA" id="ARBA00012448"/>
    </source>
</evidence>
<comment type="pathway">
    <text evidence="3">Cell wall biogenesis; peptidoglycan biosynthesis.</text>
</comment>
<dbReference type="AlphaFoldDB" id="A0A1M5D2P1"/>
<feature type="transmembrane region" description="Helical" evidence="15">
    <location>
        <begin position="20"/>
        <end position="41"/>
    </location>
</feature>
<dbReference type="UniPathway" id="UPA00219"/>
<dbReference type="InterPro" id="IPR005311">
    <property type="entry name" value="PBP_dimer"/>
</dbReference>
<keyword evidence="10 15" id="KW-1133">Transmembrane helix</keyword>
<evidence type="ECO:0000313" key="19">
    <source>
        <dbReference type="Proteomes" id="UP000183988"/>
    </source>
</evidence>
<dbReference type="Gene3D" id="1.10.10.1230">
    <property type="entry name" value="Penicillin-binding protein, N-terminal non-catalytic domain, head sub-domain"/>
    <property type="match status" value="1"/>
</dbReference>
<dbReference type="Pfam" id="PF03717">
    <property type="entry name" value="PBP_dimer"/>
    <property type="match status" value="1"/>
</dbReference>
<keyword evidence="8" id="KW-0133">Cell shape</keyword>
<dbReference type="GO" id="GO:0071972">
    <property type="term" value="F:peptidoglycan L,D-transpeptidase activity"/>
    <property type="evidence" value="ECO:0007669"/>
    <property type="project" value="TreeGrafter"/>
</dbReference>
<keyword evidence="11 15" id="KW-0472">Membrane</keyword>
<evidence type="ECO:0000256" key="2">
    <source>
        <dbReference type="ARBA" id="ARBA00004236"/>
    </source>
</evidence>
<feature type="domain" description="Penicillin-binding protein transpeptidase" evidence="16">
    <location>
        <begin position="350"/>
        <end position="665"/>
    </location>
</feature>
<comment type="subcellular location">
    <subcellularLocation>
        <location evidence="2">Cell membrane</location>
    </subcellularLocation>
    <subcellularLocation>
        <location evidence="1">Membrane</location>
        <topology evidence="1">Single-pass membrane protein</topology>
    </subcellularLocation>
</comment>
<accession>A0A1M5D2P1</accession>
<keyword evidence="7 15" id="KW-0812">Transmembrane</keyword>
<keyword evidence="9" id="KW-0573">Peptidoglycan synthesis</keyword>
<dbReference type="EMBL" id="FQVW01000001">
    <property type="protein sequence ID" value="SHF61236.1"/>
    <property type="molecule type" value="Genomic_DNA"/>
</dbReference>
<dbReference type="Proteomes" id="UP000183988">
    <property type="component" value="Unassembled WGS sequence"/>
</dbReference>
<keyword evidence="6" id="KW-1003">Cell membrane</keyword>
<evidence type="ECO:0000256" key="13">
    <source>
        <dbReference type="ARBA" id="ARBA00034000"/>
    </source>
</evidence>